<dbReference type="AlphaFoldDB" id="A0A1W0WP52"/>
<sequence length="353" mass="38881">MNFPQISYNQSTSFFNSSSPLPPGLGLMLLYPYKPAIAWASVSFVMALFGSINNLLLLAVTFRLRSLNQGSGYLLGSFFFGNFLLSAFTLPTAAVGVILGFHGGRRQISDFHCNILQPLSTTIFVALAWTDAALGVNRYIAICWPNLYPRFSTKATAYVTIILCWAVSFACMLPMTFGRYGSYRVIPRTNLCTVVYDGVSGQVLGQLGVYGPWCIIGASVLLVLRRAIALSWIRARRIRAMGMAANGRDFNSAQQRQIRRAVALGRVLFIAFLWNVLCQVPVSVVVQFFPYILAQYPMVVLMLKSSLAGVYVFIPLIFYATSDDYRRGSRALVMSVVGGASSAGVHPNDSTRY</sequence>
<keyword evidence="7" id="KW-0675">Receptor</keyword>
<evidence type="ECO:0000256" key="6">
    <source>
        <dbReference type="ARBA" id="ARBA00023136"/>
    </source>
</evidence>
<evidence type="ECO:0000256" key="4">
    <source>
        <dbReference type="ARBA" id="ARBA00022989"/>
    </source>
</evidence>
<evidence type="ECO:0000259" key="10">
    <source>
        <dbReference type="PROSITE" id="PS50262"/>
    </source>
</evidence>
<feature type="transmembrane region" description="Helical" evidence="9">
    <location>
        <begin position="299"/>
        <end position="320"/>
    </location>
</feature>
<name>A0A1W0WP52_HYPEX</name>
<dbReference type="PANTHER" id="PTHR24228:SF59">
    <property type="entry name" value="NEUROPEPTIDE RECEPTOR 15"/>
    <property type="match status" value="1"/>
</dbReference>
<dbReference type="Proteomes" id="UP000192578">
    <property type="component" value="Unassembled WGS sequence"/>
</dbReference>
<evidence type="ECO:0000313" key="11">
    <source>
        <dbReference type="EMBL" id="OQV16959.1"/>
    </source>
</evidence>
<keyword evidence="4 9" id="KW-1133">Transmembrane helix</keyword>
<dbReference type="InterPro" id="IPR000276">
    <property type="entry name" value="GPCR_Rhodpsn"/>
</dbReference>
<dbReference type="EMBL" id="MTYJ01000068">
    <property type="protein sequence ID" value="OQV16959.1"/>
    <property type="molecule type" value="Genomic_DNA"/>
</dbReference>
<feature type="transmembrane region" description="Helical" evidence="9">
    <location>
        <begin position="36"/>
        <end position="60"/>
    </location>
</feature>
<feature type="domain" description="G-protein coupled receptors family 1 profile" evidence="10">
    <location>
        <begin position="53"/>
        <end position="319"/>
    </location>
</feature>
<organism evidence="11 12">
    <name type="scientific">Hypsibius exemplaris</name>
    <name type="common">Freshwater tardigrade</name>
    <dbReference type="NCBI Taxonomy" id="2072580"/>
    <lineage>
        <taxon>Eukaryota</taxon>
        <taxon>Metazoa</taxon>
        <taxon>Ecdysozoa</taxon>
        <taxon>Tardigrada</taxon>
        <taxon>Eutardigrada</taxon>
        <taxon>Parachela</taxon>
        <taxon>Hypsibioidea</taxon>
        <taxon>Hypsibiidae</taxon>
        <taxon>Hypsibius</taxon>
    </lineage>
</organism>
<keyword evidence="5" id="KW-0297">G-protein coupled receptor</keyword>
<protein>
    <recommendedName>
        <fullName evidence="10">G-protein coupled receptors family 1 profile domain-containing protein</fullName>
    </recommendedName>
</protein>
<evidence type="ECO:0000313" key="12">
    <source>
        <dbReference type="Proteomes" id="UP000192578"/>
    </source>
</evidence>
<dbReference type="OrthoDB" id="9975554at2759"/>
<feature type="transmembrane region" description="Helical" evidence="9">
    <location>
        <begin position="72"/>
        <end position="103"/>
    </location>
</feature>
<keyword evidence="8" id="KW-0807">Transducer</keyword>
<feature type="transmembrane region" description="Helical" evidence="9">
    <location>
        <begin position="267"/>
        <end position="293"/>
    </location>
</feature>
<proteinExistence type="predicted"/>
<evidence type="ECO:0000256" key="7">
    <source>
        <dbReference type="ARBA" id="ARBA00023170"/>
    </source>
</evidence>
<comment type="subcellular location">
    <subcellularLocation>
        <location evidence="1">Cell membrane</location>
        <topology evidence="1">Multi-pass membrane protein</topology>
    </subcellularLocation>
</comment>
<dbReference type="GO" id="GO:0005886">
    <property type="term" value="C:plasma membrane"/>
    <property type="evidence" value="ECO:0007669"/>
    <property type="project" value="UniProtKB-SubCell"/>
</dbReference>
<evidence type="ECO:0000256" key="5">
    <source>
        <dbReference type="ARBA" id="ARBA00023040"/>
    </source>
</evidence>
<comment type="caution">
    <text evidence="11">The sequence shown here is derived from an EMBL/GenBank/DDBJ whole genome shotgun (WGS) entry which is preliminary data.</text>
</comment>
<gene>
    <name evidence="11" type="ORF">BV898_08964</name>
</gene>
<dbReference type="SUPFAM" id="SSF81321">
    <property type="entry name" value="Family A G protein-coupled receptor-like"/>
    <property type="match status" value="1"/>
</dbReference>
<dbReference type="Pfam" id="PF00001">
    <property type="entry name" value="7tm_1"/>
    <property type="match status" value="1"/>
</dbReference>
<evidence type="ECO:0000256" key="8">
    <source>
        <dbReference type="ARBA" id="ARBA00023224"/>
    </source>
</evidence>
<keyword evidence="3 9" id="KW-0812">Transmembrane</keyword>
<feature type="transmembrane region" description="Helical" evidence="9">
    <location>
        <begin position="155"/>
        <end position="177"/>
    </location>
</feature>
<evidence type="ECO:0000256" key="2">
    <source>
        <dbReference type="ARBA" id="ARBA00022475"/>
    </source>
</evidence>
<dbReference type="CDD" id="cd00637">
    <property type="entry name" value="7tm_classA_rhodopsin-like"/>
    <property type="match status" value="1"/>
</dbReference>
<dbReference type="Gene3D" id="1.20.1070.10">
    <property type="entry name" value="Rhodopsin 7-helix transmembrane proteins"/>
    <property type="match status" value="1"/>
</dbReference>
<keyword evidence="2" id="KW-1003">Cell membrane</keyword>
<evidence type="ECO:0000256" key="1">
    <source>
        <dbReference type="ARBA" id="ARBA00004651"/>
    </source>
</evidence>
<keyword evidence="6 9" id="KW-0472">Membrane</keyword>
<dbReference type="GO" id="GO:0004930">
    <property type="term" value="F:G protein-coupled receptor activity"/>
    <property type="evidence" value="ECO:0007669"/>
    <property type="project" value="UniProtKB-KW"/>
</dbReference>
<feature type="transmembrane region" description="Helical" evidence="9">
    <location>
        <begin position="115"/>
        <end position="134"/>
    </location>
</feature>
<feature type="transmembrane region" description="Helical" evidence="9">
    <location>
        <begin position="210"/>
        <end position="233"/>
    </location>
</feature>
<dbReference type="PROSITE" id="PS50262">
    <property type="entry name" value="G_PROTEIN_RECEP_F1_2"/>
    <property type="match status" value="1"/>
</dbReference>
<dbReference type="InterPro" id="IPR017452">
    <property type="entry name" value="GPCR_Rhodpsn_7TM"/>
</dbReference>
<keyword evidence="12" id="KW-1185">Reference proteome</keyword>
<dbReference type="PANTHER" id="PTHR24228">
    <property type="entry name" value="B2 BRADYKININ RECEPTOR/ANGIOTENSIN II RECEPTOR"/>
    <property type="match status" value="1"/>
</dbReference>
<reference evidence="12" key="1">
    <citation type="submission" date="2017-01" db="EMBL/GenBank/DDBJ databases">
        <title>Comparative genomics of anhydrobiosis in the tardigrade Hypsibius dujardini.</title>
        <authorList>
            <person name="Yoshida Y."/>
            <person name="Koutsovoulos G."/>
            <person name="Laetsch D."/>
            <person name="Stevens L."/>
            <person name="Kumar S."/>
            <person name="Horikawa D."/>
            <person name="Ishino K."/>
            <person name="Komine S."/>
            <person name="Tomita M."/>
            <person name="Blaxter M."/>
            <person name="Arakawa K."/>
        </authorList>
    </citation>
    <scope>NUCLEOTIDE SEQUENCE [LARGE SCALE GENOMIC DNA]</scope>
    <source>
        <strain evidence="12">Z151</strain>
    </source>
</reference>
<evidence type="ECO:0000256" key="9">
    <source>
        <dbReference type="SAM" id="Phobius"/>
    </source>
</evidence>
<accession>A0A1W0WP52</accession>
<evidence type="ECO:0000256" key="3">
    <source>
        <dbReference type="ARBA" id="ARBA00022692"/>
    </source>
</evidence>